<dbReference type="GO" id="GO:0005634">
    <property type="term" value="C:nucleus"/>
    <property type="evidence" value="ECO:0007669"/>
    <property type="project" value="UniProtKB-SubCell"/>
</dbReference>
<organism evidence="5 6">
    <name type="scientific">Scytalidium lignicola</name>
    <name type="common">Hyphomycete</name>
    <dbReference type="NCBI Taxonomy" id="5539"/>
    <lineage>
        <taxon>Eukaryota</taxon>
        <taxon>Fungi</taxon>
        <taxon>Dikarya</taxon>
        <taxon>Ascomycota</taxon>
        <taxon>Pezizomycotina</taxon>
        <taxon>Leotiomycetes</taxon>
        <taxon>Leotiomycetes incertae sedis</taxon>
        <taxon>Scytalidium</taxon>
    </lineage>
</organism>
<feature type="non-terminal residue" evidence="5">
    <location>
        <position position="1"/>
    </location>
</feature>
<dbReference type="EMBL" id="NCSJ02000381">
    <property type="protein sequence ID" value="RFU24958.1"/>
    <property type="molecule type" value="Genomic_DNA"/>
</dbReference>
<dbReference type="Proteomes" id="UP000258309">
    <property type="component" value="Unassembled WGS sequence"/>
</dbReference>
<reference evidence="5 6" key="1">
    <citation type="submission" date="2018-05" db="EMBL/GenBank/DDBJ databases">
        <title>Draft genome sequence of Scytalidium lignicola DSM 105466, a ubiquitous saprotrophic fungus.</title>
        <authorList>
            <person name="Buettner E."/>
            <person name="Gebauer A.M."/>
            <person name="Hofrichter M."/>
            <person name="Liers C."/>
            <person name="Kellner H."/>
        </authorList>
    </citation>
    <scope>NUCLEOTIDE SEQUENCE [LARGE SCALE GENOMIC DNA]</scope>
    <source>
        <strain evidence="5 6">DSM 105466</strain>
    </source>
</reference>
<evidence type="ECO:0000256" key="3">
    <source>
        <dbReference type="SAM" id="MobiDB-lite"/>
    </source>
</evidence>
<dbReference type="AlphaFoldDB" id="A0A3E2GV54"/>
<dbReference type="GO" id="GO:0000981">
    <property type="term" value="F:DNA-binding transcription factor activity, RNA polymerase II-specific"/>
    <property type="evidence" value="ECO:0007669"/>
    <property type="project" value="InterPro"/>
</dbReference>
<dbReference type="SUPFAM" id="SSF57701">
    <property type="entry name" value="Zn2/Cys6 DNA-binding domain"/>
    <property type="match status" value="1"/>
</dbReference>
<feature type="compositionally biased region" description="Acidic residues" evidence="3">
    <location>
        <begin position="85"/>
        <end position="98"/>
    </location>
</feature>
<protein>
    <recommendedName>
        <fullName evidence="4">Zn(2)-C6 fungal-type domain-containing protein</fullName>
    </recommendedName>
</protein>
<evidence type="ECO:0000259" key="4">
    <source>
        <dbReference type="PROSITE" id="PS50048"/>
    </source>
</evidence>
<accession>A0A3E2GV54</accession>
<feature type="non-terminal residue" evidence="5">
    <location>
        <position position="307"/>
    </location>
</feature>
<dbReference type="PANTHER" id="PTHR31001:SF58">
    <property type="entry name" value="ZN(II)2CYS6 TRANSCRIPTION FACTOR (EUROFUNG)"/>
    <property type="match status" value="1"/>
</dbReference>
<dbReference type="SMART" id="SM00066">
    <property type="entry name" value="GAL4"/>
    <property type="match status" value="1"/>
</dbReference>
<proteinExistence type="predicted"/>
<dbReference type="PROSITE" id="PS50048">
    <property type="entry name" value="ZN2_CY6_FUNGAL_2"/>
    <property type="match status" value="1"/>
</dbReference>
<dbReference type="InterPro" id="IPR036864">
    <property type="entry name" value="Zn2-C6_fun-type_DNA-bd_sf"/>
</dbReference>
<keyword evidence="6" id="KW-1185">Reference proteome</keyword>
<dbReference type="InterPro" id="IPR050613">
    <property type="entry name" value="Sec_Metabolite_Reg"/>
</dbReference>
<name>A0A3E2GV54_SCYLI</name>
<keyword evidence="2" id="KW-0539">Nucleus</keyword>
<evidence type="ECO:0000313" key="6">
    <source>
        <dbReference type="Proteomes" id="UP000258309"/>
    </source>
</evidence>
<feature type="region of interest" description="Disordered" evidence="3">
    <location>
        <begin position="74"/>
        <end position="123"/>
    </location>
</feature>
<sequence>MLHIENITPKEFGETGFVPAAKSQRQTRRRKLLSCLECRRRKLKCNRGTPCTRCVRSGKRFECVYTSKDSQGLSRKSVSSKASDPEEDTSLATAEDDVQSGGQGVATSDESGESRGKEAAVATNTSYVLPVNTRGPSGDAHPVPTSNIAKLDTHDFKEVAPFLFGGSVPGFENTAARLKKAKQLYKSRMKRNRNYPFCNGNTRSLPLTESIISVLPPREVVKTFVNNYLNTFETTHRLLHIPTFNDELTQFWIDPSSVSSGWLAQLLMMLALGCPRGQREKDITSVDTFLDLAEAYFNFTPFMYKPD</sequence>
<dbReference type="InterPro" id="IPR001138">
    <property type="entry name" value="Zn2Cys6_DnaBD"/>
</dbReference>
<dbReference type="OMA" id="RPERNAC"/>
<dbReference type="PROSITE" id="PS00463">
    <property type="entry name" value="ZN2_CY6_FUNGAL_1"/>
    <property type="match status" value="1"/>
</dbReference>
<comment type="subcellular location">
    <subcellularLocation>
        <location evidence="1">Nucleus</location>
    </subcellularLocation>
</comment>
<evidence type="ECO:0000313" key="5">
    <source>
        <dbReference type="EMBL" id="RFU24958.1"/>
    </source>
</evidence>
<feature type="domain" description="Zn(2)-C6 fungal-type" evidence="4">
    <location>
        <begin position="34"/>
        <end position="65"/>
    </location>
</feature>
<dbReference type="CDD" id="cd12148">
    <property type="entry name" value="fungal_TF_MHR"/>
    <property type="match status" value="1"/>
</dbReference>
<gene>
    <name evidence="5" type="ORF">B7463_g11375</name>
</gene>
<dbReference type="Pfam" id="PF00172">
    <property type="entry name" value="Zn_clus"/>
    <property type="match status" value="1"/>
</dbReference>
<evidence type="ECO:0000256" key="2">
    <source>
        <dbReference type="ARBA" id="ARBA00023242"/>
    </source>
</evidence>
<dbReference type="OrthoDB" id="4337792at2759"/>
<dbReference type="Gene3D" id="4.10.240.10">
    <property type="entry name" value="Zn(2)-C6 fungal-type DNA-binding domain"/>
    <property type="match status" value="1"/>
</dbReference>
<evidence type="ECO:0000256" key="1">
    <source>
        <dbReference type="ARBA" id="ARBA00004123"/>
    </source>
</evidence>
<dbReference type="GO" id="GO:0008270">
    <property type="term" value="F:zinc ion binding"/>
    <property type="evidence" value="ECO:0007669"/>
    <property type="project" value="InterPro"/>
</dbReference>
<dbReference type="CDD" id="cd00067">
    <property type="entry name" value="GAL4"/>
    <property type="match status" value="1"/>
</dbReference>
<dbReference type="PANTHER" id="PTHR31001">
    <property type="entry name" value="UNCHARACTERIZED TRANSCRIPTIONAL REGULATORY PROTEIN"/>
    <property type="match status" value="1"/>
</dbReference>
<dbReference type="STRING" id="5539.A0A3E2GV54"/>
<comment type="caution">
    <text evidence="5">The sequence shown here is derived from an EMBL/GenBank/DDBJ whole genome shotgun (WGS) entry which is preliminary data.</text>
</comment>